<dbReference type="Pfam" id="PF10861">
    <property type="entry name" value="DUF2784"/>
    <property type="match status" value="1"/>
</dbReference>
<comment type="caution">
    <text evidence="2">The sequence shown here is derived from an EMBL/GenBank/DDBJ whole genome shotgun (WGS) entry which is preliminary data.</text>
</comment>
<dbReference type="EMBL" id="MOBP01000021">
    <property type="protein sequence ID" value="RON47640.1"/>
    <property type="molecule type" value="Genomic_DNA"/>
</dbReference>
<protein>
    <recommendedName>
        <fullName evidence="4">DUF2784 domain-containing protein</fullName>
    </recommendedName>
</protein>
<reference evidence="2 3" key="1">
    <citation type="submission" date="2016-10" db="EMBL/GenBank/DDBJ databases">
        <title>Comparative genome analysis of multiple Pseudomonas spp. focuses on biocontrol and plant growth promoting traits.</title>
        <authorList>
            <person name="Tao X.-Y."/>
            <person name="Taylor C.G."/>
        </authorList>
    </citation>
    <scope>NUCLEOTIDE SEQUENCE [LARGE SCALE GENOMIC DNA]</scope>
    <source>
        <strain evidence="2 3">39A2</strain>
    </source>
</reference>
<dbReference type="RefSeq" id="WP_123409581.1">
    <property type="nucleotide sequence ID" value="NZ_MOBP01000021.1"/>
</dbReference>
<organism evidence="2 3">
    <name type="scientific">Pseudomonas frederiksbergensis</name>
    <dbReference type="NCBI Taxonomy" id="104087"/>
    <lineage>
        <taxon>Bacteria</taxon>
        <taxon>Pseudomonadati</taxon>
        <taxon>Pseudomonadota</taxon>
        <taxon>Gammaproteobacteria</taxon>
        <taxon>Pseudomonadales</taxon>
        <taxon>Pseudomonadaceae</taxon>
        <taxon>Pseudomonas</taxon>
    </lineage>
</organism>
<feature type="transmembrane region" description="Helical" evidence="1">
    <location>
        <begin position="12"/>
        <end position="29"/>
    </location>
</feature>
<accession>A0A423K7B7</accession>
<evidence type="ECO:0000256" key="1">
    <source>
        <dbReference type="SAM" id="Phobius"/>
    </source>
</evidence>
<dbReference type="AlphaFoldDB" id="A0A423K7B7"/>
<dbReference type="STRING" id="104087.PFAS1_22795"/>
<feature type="transmembrane region" description="Helical" evidence="1">
    <location>
        <begin position="41"/>
        <end position="60"/>
    </location>
</feature>
<keyword evidence="1" id="KW-0472">Membrane</keyword>
<proteinExistence type="predicted"/>
<feature type="transmembrane region" description="Helical" evidence="1">
    <location>
        <begin position="97"/>
        <end position="118"/>
    </location>
</feature>
<dbReference type="OrthoDB" id="370375at2"/>
<evidence type="ECO:0000313" key="2">
    <source>
        <dbReference type="EMBL" id="RON47640.1"/>
    </source>
</evidence>
<dbReference type="Proteomes" id="UP000283627">
    <property type="component" value="Unassembled WGS sequence"/>
</dbReference>
<evidence type="ECO:0008006" key="4">
    <source>
        <dbReference type="Google" id="ProtNLM"/>
    </source>
</evidence>
<dbReference type="InterPro" id="IPR021218">
    <property type="entry name" value="DUF2784"/>
</dbReference>
<name>A0A423K7B7_9PSED</name>
<gene>
    <name evidence="2" type="ORF">BK665_25140</name>
</gene>
<keyword evidence="1" id="KW-1133">Transmembrane helix</keyword>
<sequence>MLYRIAADGLVLFHLLFILFVLFGGLLVLKWRHLIWWHLPAAAWGVIVEVFHLTCPLTYWENLMREAAGQTVYGGGFIEHNVLPIIYPAGLTPTIQLALGSVVLAINVVVYVQLIRLWRLRRTTPSL</sequence>
<evidence type="ECO:0000313" key="3">
    <source>
        <dbReference type="Proteomes" id="UP000283627"/>
    </source>
</evidence>
<keyword evidence="1" id="KW-0812">Transmembrane</keyword>